<dbReference type="SUPFAM" id="SSF101874">
    <property type="entry name" value="YceI-like"/>
    <property type="match status" value="1"/>
</dbReference>
<keyword evidence="1" id="KW-0732">Signal</keyword>
<dbReference type="RefSeq" id="WP_321397966.1">
    <property type="nucleotide sequence ID" value="NZ_CP139487.1"/>
</dbReference>
<feature type="signal peptide" evidence="1">
    <location>
        <begin position="1"/>
        <end position="16"/>
    </location>
</feature>
<dbReference type="Pfam" id="PF04264">
    <property type="entry name" value="YceI"/>
    <property type="match status" value="1"/>
</dbReference>
<feature type="chain" id="PRO_5043556451" evidence="1">
    <location>
        <begin position="17"/>
        <end position="163"/>
    </location>
</feature>
<keyword evidence="4" id="KW-1185">Reference proteome</keyword>
<feature type="domain" description="Lipid/polyisoprenoid-binding YceI-like" evidence="2">
    <location>
        <begin position="41"/>
        <end position="158"/>
    </location>
</feature>
<accession>A0AAX4HS94</accession>
<dbReference type="EMBL" id="CP139487">
    <property type="protein sequence ID" value="WPU66122.1"/>
    <property type="molecule type" value="Genomic_DNA"/>
</dbReference>
<reference evidence="3 4" key="1">
    <citation type="submission" date="2023-11" db="EMBL/GenBank/DDBJ databases">
        <title>Peredibacter starrii A3.12.</title>
        <authorList>
            <person name="Mitchell R.J."/>
        </authorList>
    </citation>
    <scope>NUCLEOTIDE SEQUENCE [LARGE SCALE GENOMIC DNA]</scope>
    <source>
        <strain evidence="3 4">A3.12</strain>
    </source>
</reference>
<organism evidence="3 4">
    <name type="scientific">Peredibacter starrii</name>
    <dbReference type="NCBI Taxonomy" id="28202"/>
    <lineage>
        <taxon>Bacteria</taxon>
        <taxon>Pseudomonadati</taxon>
        <taxon>Bdellovibrionota</taxon>
        <taxon>Bacteriovoracia</taxon>
        <taxon>Bacteriovoracales</taxon>
        <taxon>Bacteriovoracaceae</taxon>
        <taxon>Peredibacter</taxon>
    </lineage>
</organism>
<evidence type="ECO:0000259" key="2">
    <source>
        <dbReference type="Pfam" id="PF04264"/>
    </source>
</evidence>
<evidence type="ECO:0000313" key="4">
    <source>
        <dbReference type="Proteomes" id="UP001324634"/>
    </source>
</evidence>
<gene>
    <name evidence="3" type="ORF">SOO65_05125</name>
</gene>
<dbReference type="Proteomes" id="UP001324634">
    <property type="component" value="Chromosome"/>
</dbReference>
<protein>
    <submittedName>
        <fullName evidence="3">YceI family protein</fullName>
    </submittedName>
</protein>
<evidence type="ECO:0000313" key="3">
    <source>
        <dbReference type="EMBL" id="WPU66122.1"/>
    </source>
</evidence>
<dbReference type="AlphaFoldDB" id="A0AAX4HS94"/>
<dbReference type="InterPro" id="IPR007372">
    <property type="entry name" value="Lipid/polyisoprenoid-bd_YceI"/>
</dbReference>
<dbReference type="KEGG" id="psti:SOO65_05125"/>
<dbReference type="InterPro" id="IPR036761">
    <property type="entry name" value="TTHA0802/YceI-like_sf"/>
</dbReference>
<dbReference type="Gene3D" id="2.40.128.110">
    <property type="entry name" value="Lipid/polyisoprenoid-binding, YceI-like"/>
    <property type="match status" value="1"/>
</dbReference>
<sequence length="163" mass="18208">MKLLVFFLFFSTVLHAQNIIRVNAVLVPNTGSFVATSEKARGRLLKRGEDFTADRISVFADSFRTDNGLRDKHFAEYIGGGPKLPHSRIDITELKGTKGTAKANITINGITKPVDITYTAHDKYVDAKFEVLCSSFNLPKAQYLGIGVEDKVKVSVQYYFEKK</sequence>
<name>A0AAX4HS94_9BACT</name>
<proteinExistence type="predicted"/>
<evidence type="ECO:0000256" key="1">
    <source>
        <dbReference type="SAM" id="SignalP"/>
    </source>
</evidence>